<comment type="caution">
    <text evidence="1">The sequence shown here is derived from an EMBL/GenBank/DDBJ whole genome shotgun (WGS) entry which is preliminary data.</text>
</comment>
<keyword evidence="2" id="KW-1185">Reference proteome</keyword>
<dbReference type="Proteomes" id="UP000664417">
    <property type="component" value="Unassembled WGS sequence"/>
</dbReference>
<accession>A0A8J7QSD0</accession>
<gene>
    <name evidence="1" type="ORF">J3U88_33905</name>
</gene>
<protein>
    <submittedName>
        <fullName evidence="1">Uncharacterized protein</fullName>
    </submittedName>
</protein>
<proteinExistence type="predicted"/>
<reference evidence="1" key="1">
    <citation type="submission" date="2021-03" db="EMBL/GenBank/DDBJ databases">
        <authorList>
            <person name="Wang G."/>
        </authorList>
    </citation>
    <scope>NUCLEOTIDE SEQUENCE</scope>
    <source>
        <strain evidence="1">KCTC 12899</strain>
    </source>
</reference>
<dbReference type="RefSeq" id="WP_207863661.1">
    <property type="nucleotide sequence ID" value="NZ_JAFREP010000085.1"/>
</dbReference>
<evidence type="ECO:0000313" key="1">
    <source>
        <dbReference type="EMBL" id="MBO1323510.1"/>
    </source>
</evidence>
<dbReference type="AlphaFoldDB" id="A0A8J7QSD0"/>
<name>A0A8J7QSD0_9BACT</name>
<sequence length="94" mass="10325">MKHMIQPVDGLPHILVSWYHDGFTWAVQQHGRSIVADPAKIPVVHPTRESAYQAALPALGQVLTQVLEDTYGKAFVGTYAADTLQNRPGTTRST</sequence>
<organism evidence="1 2">
    <name type="scientific">Acanthopleuribacter pedis</name>
    <dbReference type="NCBI Taxonomy" id="442870"/>
    <lineage>
        <taxon>Bacteria</taxon>
        <taxon>Pseudomonadati</taxon>
        <taxon>Acidobacteriota</taxon>
        <taxon>Holophagae</taxon>
        <taxon>Acanthopleuribacterales</taxon>
        <taxon>Acanthopleuribacteraceae</taxon>
        <taxon>Acanthopleuribacter</taxon>
    </lineage>
</organism>
<dbReference type="EMBL" id="JAFREP010000085">
    <property type="protein sequence ID" value="MBO1323510.1"/>
    <property type="molecule type" value="Genomic_DNA"/>
</dbReference>
<evidence type="ECO:0000313" key="2">
    <source>
        <dbReference type="Proteomes" id="UP000664417"/>
    </source>
</evidence>